<dbReference type="EMBL" id="CP003096">
    <property type="protein sequence ID" value="AER67122.1"/>
    <property type="molecule type" value="Genomic_DNA"/>
</dbReference>
<evidence type="ECO:0000313" key="5">
    <source>
        <dbReference type="Proteomes" id="UP000005868"/>
    </source>
</evidence>
<dbReference type="GO" id="GO:0046872">
    <property type="term" value="F:metal ion binding"/>
    <property type="evidence" value="ECO:0007669"/>
    <property type="project" value="UniProtKB-KW"/>
</dbReference>
<reference evidence="4 5" key="2">
    <citation type="journal article" date="2012" name="Stand. Genomic Sci.">
        <title>Genome sequence of the moderately thermophilic, amino-acid-degrading and sulfur-reducing bacterium Thermovirga lienii type strain (Cas60314(T)).</title>
        <authorList>
            <person name="Goker M."/>
            <person name="Saunders E."/>
            <person name="Lapidus A."/>
            <person name="Nolan M."/>
            <person name="Lucas S."/>
            <person name="Hammon N."/>
            <person name="Deshpande S."/>
            <person name="Cheng J.F."/>
            <person name="Han C."/>
            <person name="Tapia R."/>
            <person name="Goodwin L.A."/>
            <person name="Pitluck S."/>
            <person name="Liolios K."/>
            <person name="Mavromatis K."/>
            <person name="Pagani I."/>
            <person name="Ivanova N."/>
            <person name="Mikhailova N."/>
            <person name="Pati A."/>
            <person name="Chen A."/>
            <person name="Palaniappan K."/>
            <person name="Land M."/>
            <person name="Chang Y.J."/>
            <person name="Jeffries C.D."/>
            <person name="Brambilla E.M."/>
            <person name="Rohde M."/>
            <person name="Spring S."/>
            <person name="Detter J.C."/>
            <person name="Woyke T."/>
            <person name="Bristow J."/>
            <person name="Eisen J.A."/>
            <person name="Markowitz V."/>
            <person name="Hugenholtz P."/>
            <person name="Kyrpides N.C."/>
            <person name="Klenk H.P."/>
        </authorList>
    </citation>
    <scope>NUCLEOTIDE SEQUENCE [LARGE SCALE GENOMIC DNA]</scope>
    <source>
        <strain evidence="5">ATCC BAA-1197 / DSM 17291 / Cas60314</strain>
    </source>
</reference>
<evidence type="ECO:0000259" key="2">
    <source>
        <dbReference type="Pfam" id="PF02829"/>
    </source>
</evidence>
<feature type="binding site" evidence="1">
    <location>
        <position position="75"/>
    </location>
    <ligand>
        <name>Ni(2+)</name>
        <dbReference type="ChEBI" id="CHEBI:49786"/>
    </ligand>
</feature>
<dbReference type="InterPro" id="IPR013196">
    <property type="entry name" value="HTH_11"/>
</dbReference>
<dbReference type="InterPro" id="IPR026043">
    <property type="entry name" value="NadR"/>
</dbReference>
<dbReference type="PIRSF" id="PIRSF037847">
    <property type="entry name" value="NiaR"/>
    <property type="match status" value="1"/>
</dbReference>
<dbReference type="Pfam" id="PF02829">
    <property type="entry name" value="3H"/>
    <property type="match status" value="1"/>
</dbReference>
<keyword evidence="1" id="KW-0533">Nickel</keyword>
<dbReference type="eggNOG" id="COG1827">
    <property type="taxonomic scope" value="Bacteria"/>
</dbReference>
<dbReference type="SUPFAM" id="SSF46785">
    <property type="entry name" value="Winged helix' DNA-binding domain"/>
    <property type="match status" value="1"/>
</dbReference>
<dbReference type="Gene3D" id="1.10.10.10">
    <property type="entry name" value="Winged helix-like DNA-binding domain superfamily/Winged helix DNA-binding domain"/>
    <property type="match status" value="1"/>
</dbReference>
<feature type="binding site" evidence="1">
    <location>
        <position position="144"/>
    </location>
    <ligand>
        <name>Ni(2+)</name>
        <dbReference type="ChEBI" id="CHEBI:49786"/>
    </ligand>
</feature>
<evidence type="ECO:0000313" key="4">
    <source>
        <dbReference type="EMBL" id="AER67122.1"/>
    </source>
</evidence>
<keyword evidence="5" id="KW-1185">Reference proteome</keyword>
<sequence length="169" mass="19109">MTREERLKQLKTLIEESTEPLSGEYLSNIFNVSRQAIVQDIAILRNRGFQVVSTPQGYFLPKDSKVYRRIIAVKHSPEDITTELMTIISLGGKVIDVIVEHPIYGEIRGNINVATRDDVVKFVTLMQSTGQNPLLSLSQGFHLHTIEADSERNLDEIEKALKNKGFLVM</sequence>
<gene>
    <name evidence="4" type="ordered locus">Tlie_1394</name>
</gene>
<feature type="binding site" evidence="1">
    <location>
        <position position="142"/>
    </location>
    <ligand>
        <name>Ni(2+)</name>
        <dbReference type="ChEBI" id="CHEBI:49786"/>
    </ligand>
</feature>
<dbReference type="InterPro" id="IPR035922">
    <property type="entry name" value="3H_dom_sf"/>
</dbReference>
<dbReference type="PANTHER" id="PTHR40068:SF1">
    <property type="entry name" value="TRANSCRIPTION REPRESSOR NIAR-RELATED"/>
    <property type="match status" value="1"/>
</dbReference>
<dbReference type="InterPro" id="IPR004173">
    <property type="entry name" value="3H_domain"/>
</dbReference>
<dbReference type="InterPro" id="IPR036388">
    <property type="entry name" value="WH-like_DNA-bd_sf"/>
</dbReference>
<dbReference type="Gene3D" id="3.30.1340.20">
    <property type="entry name" value="3H domain"/>
    <property type="match status" value="1"/>
</dbReference>
<dbReference type="Proteomes" id="UP000005868">
    <property type="component" value="Chromosome"/>
</dbReference>
<organism evidence="4 5">
    <name type="scientific">Thermovirga lienii (strain ATCC BAA-1197 / DSM 17291 / Cas60314)</name>
    <dbReference type="NCBI Taxonomy" id="580340"/>
    <lineage>
        <taxon>Bacteria</taxon>
        <taxon>Thermotogati</taxon>
        <taxon>Synergistota</taxon>
        <taxon>Synergistia</taxon>
        <taxon>Synergistales</taxon>
        <taxon>Thermovirgaceae</taxon>
        <taxon>Thermovirga</taxon>
    </lineage>
</organism>
<evidence type="ECO:0000259" key="3">
    <source>
        <dbReference type="Pfam" id="PF08279"/>
    </source>
</evidence>
<feature type="binding site" evidence="1">
    <location>
        <position position="83"/>
    </location>
    <ligand>
        <name>Ni(2+)</name>
        <dbReference type="ChEBI" id="CHEBI:49786"/>
    </ligand>
</feature>
<dbReference type="HOGENOM" id="CLU_108798_0_0_0"/>
<reference evidence="5" key="1">
    <citation type="submission" date="2011-10" db="EMBL/GenBank/DDBJ databases">
        <title>The complete genome of chromosome of Thermovirga lienii DSM 17291.</title>
        <authorList>
            <consortium name="US DOE Joint Genome Institute (JGI-PGF)"/>
            <person name="Lucas S."/>
            <person name="Copeland A."/>
            <person name="Lapidus A."/>
            <person name="Glavina del Rio T."/>
            <person name="Dalin E."/>
            <person name="Tice H."/>
            <person name="Bruce D."/>
            <person name="Goodwin L."/>
            <person name="Pitluck S."/>
            <person name="Peters L."/>
            <person name="Mikhailova N."/>
            <person name="Saunders E."/>
            <person name="Kyrpides N."/>
            <person name="Mavromatis K."/>
            <person name="Ivanova N."/>
            <person name="Last F.I."/>
            <person name="Brettin T."/>
            <person name="Detter J.C."/>
            <person name="Han C."/>
            <person name="Larimer F."/>
            <person name="Land M."/>
            <person name="Hauser L."/>
            <person name="Markowitz V."/>
            <person name="Cheng J.-F."/>
            <person name="Hugenholtz P."/>
            <person name="Woyke T."/>
            <person name="Wu D."/>
            <person name="Spring S."/>
            <person name="Schroeder M."/>
            <person name="Brambilla E.-M."/>
            <person name="Klenk H.-P."/>
            <person name="Eisen J.A."/>
        </authorList>
    </citation>
    <scope>NUCLEOTIDE SEQUENCE [LARGE SCALE GENOMIC DNA]</scope>
    <source>
        <strain evidence="5">ATCC BAA-1197 / DSM 17291 / Cas60314</strain>
    </source>
</reference>
<dbReference type="STRING" id="580340.Tlie_1394"/>
<proteinExistence type="predicted"/>
<protein>
    <submittedName>
        <fullName evidence="4">3H domain-containing protein</fullName>
    </submittedName>
</protein>
<keyword evidence="1" id="KW-0479">Metal-binding</keyword>
<dbReference type="KEGG" id="tli:Tlie_1394"/>
<name>G7V6K9_THELD</name>
<evidence type="ECO:0000256" key="1">
    <source>
        <dbReference type="PIRSR" id="PIRSR037847-1"/>
    </source>
</evidence>
<dbReference type="AlphaFoldDB" id="G7V6K9"/>
<dbReference type="OrthoDB" id="9792661at2"/>
<dbReference type="Pfam" id="PF08279">
    <property type="entry name" value="HTH_11"/>
    <property type="match status" value="1"/>
</dbReference>
<dbReference type="InterPro" id="IPR036390">
    <property type="entry name" value="WH_DNA-bd_sf"/>
</dbReference>
<accession>G7V6K9</accession>
<dbReference type="SUPFAM" id="SSF75500">
    <property type="entry name" value="Putative transcriptional regulator TM1602, C-terminal domain"/>
    <property type="match status" value="1"/>
</dbReference>
<feature type="domain" description="3H" evidence="2">
    <location>
        <begin position="71"/>
        <end position="167"/>
    </location>
</feature>
<feature type="domain" description="Helix-turn-helix type 11" evidence="3">
    <location>
        <begin position="6"/>
        <end position="58"/>
    </location>
</feature>
<dbReference type="PANTHER" id="PTHR40068">
    <property type="entry name" value="TRANSCRIPTION REPRESSOR NIAR-RELATED"/>
    <property type="match status" value="1"/>
</dbReference>